<comment type="catalytic activity">
    <reaction evidence="15 16">
        <text>an acyl-CoA + a 1,2-diacyl-sn-glycerol = a triacyl-sn-glycerol + CoA</text>
        <dbReference type="Rhea" id="RHEA:10868"/>
        <dbReference type="ChEBI" id="CHEBI:17815"/>
        <dbReference type="ChEBI" id="CHEBI:57287"/>
        <dbReference type="ChEBI" id="CHEBI:58342"/>
        <dbReference type="ChEBI" id="CHEBI:64615"/>
        <dbReference type="EC" id="2.3.1.20"/>
    </reaction>
</comment>
<comment type="caution">
    <text evidence="16">Lacks conserved residue(s) required for the propagation of feature annotation.</text>
</comment>
<evidence type="ECO:0000256" key="6">
    <source>
        <dbReference type="ARBA" id="ARBA00022516"/>
    </source>
</evidence>
<comment type="pathway">
    <text evidence="2 16">Glycerolipid metabolism; triacylglycerol biosynthesis.</text>
</comment>
<comment type="similarity">
    <text evidence="4 16">Belongs to the diacylglycerol acyltransferase family.</text>
</comment>
<evidence type="ECO:0000256" key="14">
    <source>
        <dbReference type="ARBA" id="ARBA00023315"/>
    </source>
</evidence>
<dbReference type="PANTHER" id="PTHR12317">
    <property type="entry name" value="DIACYLGLYCEROL O-ACYLTRANSFERASE"/>
    <property type="match status" value="1"/>
</dbReference>
<keyword evidence="7 18" id="KW-0808">Transferase</keyword>
<feature type="compositionally biased region" description="Low complexity" evidence="17">
    <location>
        <begin position="1"/>
        <end position="19"/>
    </location>
</feature>
<evidence type="ECO:0000256" key="17">
    <source>
        <dbReference type="SAM" id="MobiDB-lite"/>
    </source>
</evidence>
<dbReference type="GeneID" id="95988154"/>
<comment type="subcellular location">
    <subcellularLocation>
        <location evidence="1 16">Endoplasmic reticulum membrane</location>
        <topology evidence="1 16">Multi-pass membrane protein</topology>
    </subcellularLocation>
</comment>
<evidence type="ECO:0000256" key="3">
    <source>
        <dbReference type="ARBA" id="ARBA00005189"/>
    </source>
</evidence>
<feature type="compositionally biased region" description="Basic residues" evidence="17">
    <location>
        <begin position="102"/>
        <end position="112"/>
    </location>
</feature>
<evidence type="ECO:0000256" key="5">
    <source>
        <dbReference type="ARBA" id="ARBA00013244"/>
    </source>
</evidence>
<evidence type="ECO:0000256" key="8">
    <source>
        <dbReference type="ARBA" id="ARBA00022692"/>
    </source>
</evidence>
<comment type="function">
    <text evidence="16">Catalyzes the terminal and only committed step in triacylglycerol synthesis by using diacylglycerol and fatty acyl CoA as substrates.</text>
</comment>
<dbReference type="CDD" id="cd07987">
    <property type="entry name" value="LPLAT_MGAT-like"/>
    <property type="match status" value="1"/>
</dbReference>
<keyword evidence="14 16" id="KW-0012">Acyltransferase</keyword>
<protein>
    <recommendedName>
        <fullName evidence="5 16">Diacylglycerol O-acyltransferase</fullName>
        <ecNumber evidence="5 16">2.3.1.20</ecNumber>
    </recommendedName>
</protein>
<gene>
    <name evidence="18" type="primary">DGA1_2</name>
    <name evidence="18" type="ORF">Q8F55_007111</name>
</gene>
<keyword evidence="8 16" id="KW-0812">Transmembrane</keyword>
<evidence type="ECO:0000256" key="13">
    <source>
        <dbReference type="ARBA" id="ARBA00023136"/>
    </source>
</evidence>
<dbReference type="Proteomes" id="UP001565368">
    <property type="component" value="Unassembled WGS sequence"/>
</dbReference>
<reference evidence="18 19" key="1">
    <citation type="submission" date="2023-08" db="EMBL/GenBank/DDBJ databases">
        <title>Annotated Genome Sequence of Vanrija albida AlHP1.</title>
        <authorList>
            <person name="Herzog R."/>
        </authorList>
    </citation>
    <scope>NUCLEOTIDE SEQUENCE [LARGE SCALE GENOMIC DNA]</scope>
    <source>
        <strain evidence="18 19">AlHP1</strain>
    </source>
</reference>
<dbReference type="Pfam" id="PF03982">
    <property type="entry name" value="DAGAT"/>
    <property type="match status" value="1"/>
</dbReference>
<keyword evidence="12 16" id="KW-0443">Lipid metabolism</keyword>
<evidence type="ECO:0000256" key="10">
    <source>
        <dbReference type="ARBA" id="ARBA00022824"/>
    </source>
</evidence>
<keyword evidence="13 16" id="KW-0472">Membrane</keyword>
<evidence type="ECO:0000256" key="1">
    <source>
        <dbReference type="ARBA" id="ARBA00004477"/>
    </source>
</evidence>
<feature type="region of interest" description="Disordered" evidence="17">
    <location>
        <begin position="1"/>
        <end position="59"/>
    </location>
</feature>
<keyword evidence="19" id="KW-1185">Reference proteome</keyword>
<name>A0ABR3PYY1_9TREE</name>
<dbReference type="RefSeq" id="XP_069207622.1">
    <property type="nucleotide sequence ID" value="XM_069355551.1"/>
</dbReference>
<sequence length="466" mass="51572">MASSMTSSPPSSTSSLSSAADHQDNDHHMNGYSPIDGPSHVVTQLAPCPGKESGGLRLRLSSAVADATIDATPGKPQDNARNKDAVATNGSVGATTKTKQQQQHKSKPKSSRLKSPILDALKLPPLSEISIPRPVQIKFAPLHIPPHRRLQTAAVATFALLLPITLILYLFALSFPCTWPVLVPYTIWALYIDKAPIRGGRPKEWARRLSVWKFFAQYYPCSIVKEADLPADKRYVFGYHPHGIIGMGAIATFATEATGFSDNYPGIRPNLLTLESNFNIPVYRELLMFQGISSVSRRSCHNILSKGAGSAIAIVVGGAAESLSAHPGTHDLTLKRRFGFIKVAIREGANLVPVFSFGENDIYEQLANEKGSTVFKLQKQFQRVFGFTLPLFHGRGIFNYNYGLMPYRHPIVSVIGRPVDVEQCDDPSPEMVQKVHQQYIDELVRIWDKYKDIYAKHRTRELTLVE</sequence>
<evidence type="ECO:0000256" key="9">
    <source>
        <dbReference type="ARBA" id="ARBA00022798"/>
    </source>
</evidence>
<keyword evidence="9" id="KW-0319">Glycerol metabolism</keyword>
<evidence type="ECO:0000313" key="19">
    <source>
        <dbReference type="Proteomes" id="UP001565368"/>
    </source>
</evidence>
<dbReference type="GO" id="GO:0003846">
    <property type="term" value="F:2-acylglycerol O-acyltransferase activity"/>
    <property type="evidence" value="ECO:0007669"/>
    <property type="project" value="UniProtKB-EC"/>
</dbReference>
<feature type="transmembrane region" description="Helical" evidence="16">
    <location>
        <begin position="153"/>
        <end position="175"/>
    </location>
</feature>
<evidence type="ECO:0000313" key="18">
    <source>
        <dbReference type="EMBL" id="KAL1407678.1"/>
    </source>
</evidence>
<comment type="caution">
    <text evidence="18">The sequence shown here is derived from an EMBL/GenBank/DDBJ whole genome shotgun (WGS) entry which is preliminary data.</text>
</comment>
<feature type="region of interest" description="Disordered" evidence="17">
    <location>
        <begin position="90"/>
        <end position="112"/>
    </location>
</feature>
<keyword evidence="10 16" id="KW-0256">Endoplasmic reticulum</keyword>
<evidence type="ECO:0000256" key="7">
    <source>
        <dbReference type="ARBA" id="ARBA00022679"/>
    </source>
</evidence>
<evidence type="ECO:0000256" key="16">
    <source>
        <dbReference type="RuleBase" id="RU367023"/>
    </source>
</evidence>
<proteinExistence type="inferred from homology"/>
<dbReference type="InterPro" id="IPR007130">
    <property type="entry name" value="DAGAT"/>
</dbReference>
<evidence type="ECO:0000256" key="15">
    <source>
        <dbReference type="ARBA" id="ARBA00048109"/>
    </source>
</evidence>
<comment type="pathway">
    <text evidence="3">Lipid metabolism.</text>
</comment>
<dbReference type="EMBL" id="JBBXJM010000005">
    <property type="protein sequence ID" value="KAL1407678.1"/>
    <property type="molecule type" value="Genomic_DNA"/>
</dbReference>
<evidence type="ECO:0000256" key="12">
    <source>
        <dbReference type="ARBA" id="ARBA00023098"/>
    </source>
</evidence>
<dbReference type="EC" id="2.3.1.20" evidence="5 16"/>
<evidence type="ECO:0000256" key="2">
    <source>
        <dbReference type="ARBA" id="ARBA00004771"/>
    </source>
</evidence>
<evidence type="ECO:0000256" key="4">
    <source>
        <dbReference type="ARBA" id="ARBA00005420"/>
    </source>
</evidence>
<dbReference type="PANTHER" id="PTHR12317:SF0">
    <property type="entry name" value="ACYLTRANSFERASE"/>
    <property type="match status" value="1"/>
</dbReference>
<organism evidence="18 19">
    <name type="scientific">Vanrija albida</name>
    <dbReference type="NCBI Taxonomy" id="181172"/>
    <lineage>
        <taxon>Eukaryota</taxon>
        <taxon>Fungi</taxon>
        <taxon>Dikarya</taxon>
        <taxon>Basidiomycota</taxon>
        <taxon>Agaricomycotina</taxon>
        <taxon>Tremellomycetes</taxon>
        <taxon>Trichosporonales</taxon>
        <taxon>Trichosporonaceae</taxon>
        <taxon>Vanrija</taxon>
    </lineage>
</organism>
<keyword evidence="6 16" id="KW-0444">Lipid biosynthesis</keyword>
<evidence type="ECO:0000256" key="11">
    <source>
        <dbReference type="ARBA" id="ARBA00022989"/>
    </source>
</evidence>
<keyword evidence="11 16" id="KW-1133">Transmembrane helix</keyword>
<accession>A0ABR3PYY1</accession>